<keyword evidence="2" id="KW-0812">Transmembrane</keyword>
<dbReference type="Pfam" id="PF02210">
    <property type="entry name" value="Laminin_G_2"/>
    <property type="match status" value="1"/>
</dbReference>
<proteinExistence type="predicted"/>
<dbReference type="Gene3D" id="2.10.220.10">
    <property type="entry name" value="Hormone Receptor, Insulin-like Growth Factor Receptor 1, Chain A, domain 2"/>
    <property type="match status" value="1"/>
</dbReference>
<dbReference type="SUPFAM" id="SSF49899">
    <property type="entry name" value="Concanavalin A-like lectins/glucanases"/>
    <property type="match status" value="1"/>
</dbReference>
<evidence type="ECO:0000313" key="4">
    <source>
        <dbReference type="EMBL" id="CAE7305134.1"/>
    </source>
</evidence>
<keyword evidence="2" id="KW-1133">Transmembrane helix</keyword>
<dbReference type="PANTHER" id="PTHR46987:SF7">
    <property type="entry name" value="TNFR-CYS DOMAIN-CONTAINING PROTEIN"/>
    <property type="match status" value="1"/>
</dbReference>
<dbReference type="InterPro" id="IPR013320">
    <property type="entry name" value="ConA-like_dom_sf"/>
</dbReference>
<organism evidence="4 5">
    <name type="scientific">Symbiodinium necroappetens</name>
    <dbReference type="NCBI Taxonomy" id="1628268"/>
    <lineage>
        <taxon>Eukaryota</taxon>
        <taxon>Sar</taxon>
        <taxon>Alveolata</taxon>
        <taxon>Dinophyceae</taxon>
        <taxon>Suessiales</taxon>
        <taxon>Symbiodiniaceae</taxon>
        <taxon>Symbiodinium</taxon>
    </lineage>
</organism>
<protein>
    <submittedName>
        <fullName evidence="4">Pcsk5 protein</fullName>
    </submittedName>
</protein>
<dbReference type="InterPro" id="IPR001791">
    <property type="entry name" value="Laminin_G"/>
</dbReference>
<evidence type="ECO:0000256" key="1">
    <source>
        <dbReference type="SAM" id="MobiDB-lite"/>
    </source>
</evidence>
<dbReference type="OrthoDB" id="415855at2759"/>
<dbReference type="SUPFAM" id="SSF57184">
    <property type="entry name" value="Growth factor receptor domain"/>
    <property type="match status" value="1"/>
</dbReference>
<evidence type="ECO:0000259" key="3">
    <source>
        <dbReference type="Pfam" id="PF02210"/>
    </source>
</evidence>
<comment type="caution">
    <text evidence="4">The sequence shown here is derived from an EMBL/GenBank/DDBJ whole genome shotgun (WGS) entry which is preliminary data.</text>
</comment>
<feature type="domain" description="Laminin G" evidence="3">
    <location>
        <begin position="214"/>
        <end position="277"/>
    </location>
</feature>
<dbReference type="InterPro" id="IPR051514">
    <property type="entry name" value="R-spondin"/>
</dbReference>
<keyword evidence="2" id="KW-0472">Membrane</keyword>
<dbReference type="AlphaFoldDB" id="A0A812NG12"/>
<dbReference type="InterPro" id="IPR006212">
    <property type="entry name" value="Furin_repeat"/>
</dbReference>
<name>A0A812NG12_9DINO</name>
<dbReference type="Proteomes" id="UP000601435">
    <property type="component" value="Unassembled WGS sequence"/>
</dbReference>
<dbReference type="EMBL" id="CAJNJA010012797">
    <property type="protein sequence ID" value="CAE7305134.1"/>
    <property type="molecule type" value="Genomic_DNA"/>
</dbReference>
<feature type="compositionally biased region" description="Acidic residues" evidence="1">
    <location>
        <begin position="87"/>
        <end position="114"/>
    </location>
</feature>
<dbReference type="CDD" id="cd00064">
    <property type="entry name" value="FU"/>
    <property type="match status" value="2"/>
</dbReference>
<accession>A0A812NG12</accession>
<gene>
    <name evidence="4" type="primary">Pcsk5</name>
    <name evidence="4" type="ORF">SNEC2469_LOCUS7559</name>
</gene>
<keyword evidence="5" id="KW-1185">Reference proteome</keyword>
<evidence type="ECO:0000256" key="2">
    <source>
        <dbReference type="SAM" id="Phobius"/>
    </source>
</evidence>
<dbReference type="PANTHER" id="PTHR46987">
    <property type="entry name" value="NEUROHYPOPHYSIAL HORMONES, N-TERMINAL DOMAIN CONTAINING PROTEIN"/>
    <property type="match status" value="1"/>
</dbReference>
<sequence>MPTAVLLQKPLTGLNGLLGIIAVVTCFAPLRAHIARENPSRRGAQPEQRHLSPEVKVSLSASGTVTREEFSGARSSLMRRNLNYDDTAQDEDAGADAGDPDSDAESDEAEDNDDAKEPAACDSGGETTYRSPRSFEVEAPTQVPFTLSLRMRWTGDSPPDLTPNPACVICWTIDPDTTPSTNKEQFYQGLDGQPPRIALMRMGNVLNYEEYGADGGTGTVNLFTSGKQLNDGEYHEVVVVRGESRITLWIDGQPDAFISRQAKGNNFQNADLPVGKPNAITGKASTSNEYLRKQVKNTASYNKVDPNNGKWALKGEVTNVRLYYTELSANDFPNSKTSCEATTTQAPVTCHTSCDRCDGASEEDCLSCKARRFLHDRKCLEQCPDGTFGDSDSKACTQCHDSCGSCSGSGEADCQSCDSEDNFLHNGRCLTACPPQFFADAKRVCVKLAGSVVALKTTGKAGTFFVYSNSTNCVKLVPLDDKEKENPKKVSDEAKMWMISDTGNGETSLRNVRTGMALHMLARPRSQTKESGCSESLSSCAVARPPTPVLGQDELWTDNEWASSKCDKSAFTVTPAGPSTIGLSIGKRYLRFHKEAVMMSDEVDASEPKLDKSMRFEPVVVLPAVASELRTRGRCKQMITQSLQCSAAAGGQAIDAFADFTEQSPDTSKPPGCYYYQHEISAPKGSGEQYSELPTKVSRLALNLLSSDTEADYSSFADCSSKMPCLCKKS</sequence>
<feature type="transmembrane region" description="Helical" evidence="2">
    <location>
        <begin position="12"/>
        <end position="32"/>
    </location>
</feature>
<dbReference type="Gene3D" id="2.60.120.200">
    <property type="match status" value="1"/>
</dbReference>
<dbReference type="InterPro" id="IPR009030">
    <property type="entry name" value="Growth_fac_rcpt_cys_sf"/>
</dbReference>
<reference evidence="4" key="1">
    <citation type="submission" date="2021-02" db="EMBL/GenBank/DDBJ databases">
        <authorList>
            <person name="Dougan E. K."/>
            <person name="Rhodes N."/>
            <person name="Thang M."/>
            <person name="Chan C."/>
        </authorList>
    </citation>
    <scope>NUCLEOTIDE SEQUENCE</scope>
</reference>
<feature type="region of interest" description="Disordered" evidence="1">
    <location>
        <begin position="38"/>
        <end position="137"/>
    </location>
</feature>
<dbReference type="SMART" id="SM00261">
    <property type="entry name" value="FU"/>
    <property type="match status" value="2"/>
</dbReference>
<dbReference type="CDD" id="cd00110">
    <property type="entry name" value="LamG"/>
    <property type="match status" value="1"/>
</dbReference>
<evidence type="ECO:0000313" key="5">
    <source>
        <dbReference type="Proteomes" id="UP000601435"/>
    </source>
</evidence>